<dbReference type="EMBL" id="CP066075">
    <property type="protein sequence ID" value="QQC63375.1"/>
    <property type="molecule type" value="Genomic_DNA"/>
</dbReference>
<dbReference type="AlphaFoldDB" id="A0A7T4T800"/>
<name>A0A7T4T800_9BURK</name>
<gene>
    <name evidence="1" type="ORF">I6I06_13870</name>
</gene>
<evidence type="ECO:0000313" key="1">
    <source>
        <dbReference type="EMBL" id="QQC63375.1"/>
    </source>
</evidence>
<proteinExistence type="predicted"/>
<dbReference type="RefSeq" id="WP_042329082.1">
    <property type="nucleotide sequence ID" value="NZ_CP066075.1"/>
</dbReference>
<organism evidence="1 2">
    <name type="scientific">Paraburkholderia ginsengisoli</name>
    <dbReference type="NCBI Taxonomy" id="311231"/>
    <lineage>
        <taxon>Bacteria</taxon>
        <taxon>Pseudomonadati</taxon>
        <taxon>Pseudomonadota</taxon>
        <taxon>Betaproteobacteria</taxon>
        <taxon>Burkholderiales</taxon>
        <taxon>Burkholderiaceae</taxon>
        <taxon>Paraburkholderia</taxon>
    </lineage>
</organism>
<sequence length="121" mass="13724">MRVVRWLGTGVGVVLVGGAVATWLSQNFDDAQANTDRQTVDCLTNRLSQDDRLRIAQFADKNDFDSLWRVYDQVFPDCAVRGDQRERKGQLEASAWRILQADRRFMRLREANAALAAGSQH</sequence>
<accession>A0A7T4T800</accession>
<protein>
    <submittedName>
        <fullName evidence="1">Uncharacterized protein</fullName>
    </submittedName>
</protein>
<reference evidence="1 2" key="1">
    <citation type="submission" date="2020-12" db="EMBL/GenBank/DDBJ databases">
        <title>FDA dAtabase for Regulatory Grade micrObial Sequences (FDA-ARGOS): Supporting development and validation of Infectious Disease Dx tests.</title>
        <authorList>
            <person name="Nelson B."/>
            <person name="Plummer A."/>
            <person name="Tallon L."/>
            <person name="Sadzewicz L."/>
            <person name="Zhao X."/>
            <person name="Boylan J."/>
            <person name="Ott S."/>
            <person name="Bowen H."/>
            <person name="Vavikolanu K."/>
            <person name="Mehta A."/>
            <person name="Aluvathingal J."/>
            <person name="Nadendla S."/>
            <person name="Myers T."/>
            <person name="Yan Y."/>
            <person name="Sichtig H."/>
        </authorList>
    </citation>
    <scope>NUCLEOTIDE SEQUENCE [LARGE SCALE GENOMIC DNA]</scope>
    <source>
        <strain evidence="1 2">FDAARGOS_1049</strain>
    </source>
</reference>
<dbReference type="Proteomes" id="UP000595610">
    <property type="component" value="Chromosome 1"/>
</dbReference>
<evidence type="ECO:0000313" key="2">
    <source>
        <dbReference type="Proteomes" id="UP000595610"/>
    </source>
</evidence>
<dbReference type="KEGG" id="pgis:I6I06_13870"/>
<keyword evidence="2" id="KW-1185">Reference proteome</keyword>